<dbReference type="InterPro" id="IPR051309">
    <property type="entry name" value="ABCF_ATPase"/>
</dbReference>
<dbReference type="InterPro" id="IPR032781">
    <property type="entry name" value="ABC_tran_Xtn"/>
</dbReference>
<dbReference type="PANTHER" id="PTHR42855">
    <property type="entry name" value="ABC TRANSPORTER ATP-BINDING SUBUNIT"/>
    <property type="match status" value="1"/>
</dbReference>
<dbReference type="PANTHER" id="PTHR42855:SF2">
    <property type="entry name" value="DRUG RESISTANCE ABC TRANSPORTER,ATP-BINDING PROTEIN"/>
    <property type="match status" value="1"/>
</dbReference>
<dbReference type="Pfam" id="PF00005">
    <property type="entry name" value="ABC_tran"/>
    <property type="match status" value="2"/>
</dbReference>
<evidence type="ECO:0000256" key="2">
    <source>
        <dbReference type="ARBA" id="ARBA00022741"/>
    </source>
</evidence>
<dbReference type="PROSITE" id="PS00211">
    <property type="entry name" value="ABC_TRANSPORTER_1"/>
    <property type="match status" value="2"/>
</dbReference>
<gene>
    <name evidence="6" type="ORF">BTI247_02950</name>
</gene>
<dbReference type="CDD" id="cd03221">
    <property type="entry name" value="ABCF_EF-3"/>
    <property type="match status" value="2"/>
</dbReference>
<dbReference type="GO" id="GO:0003677">
    <property type="term" value="F:DNA binding"/>
    <property type="evidence" value="ECO:0007669"/>
    <property type="project" value="InterPro"/>
</dbReference>
<dbReference type="GO" id="GO:0016887">
    <property type="term" value="F:ATP hydrolysis activity"/>
    <property type="evidence" value="ECO:0007669"/>
    <property type="project" value="InterPro"/>
</dbReference>
<name>A0A9W3X6V4_BACTU</name>
<proteinExistence type="predicted"/>
<dbReference type="Pfam" id="PF12848">
    <property type="entry name" value="ABC_tran_Xtn"/>
    <property type="match status" value="1"/>
</dbReference>
<dbReference type="SUPFAM" id="SSF52540">
    <property type="entry name" value="P-loop containing nucleoside triphosphate hydrolases"/>
    <property type="match status" value="2"/>
</dbReference>
<dbReference type="InterPro" id="IPR003439">
    <property type="entry name" value="ABC_transporter-like_ATP-bd"/>
</dbReference>
<dbReference type="InterPro" id="IPR017871">
    <property type="entry name" value="ABC_transporter-like_CS"/>
</dbReference>
<evidence type="ECO:0000256" key="4">
    <source>
        <dbReference type="SAM" id="Coils"/>
    </source>
</evidence>
<dbReference type="Pfam" id="PF16326">
    <property type="entry name" value="ABC_tran_CTD"/>
    <property type="match status" value="1"/>
</dbReference>
<feature type="domain" description="ABC transporter" evidence="5">
    <location>
        <begin position="349"/>
        <end position="563"/>
    </location>
</feature>
<reference evidence="6 7" key="1">
    <citation type="submission" date="2016-02" db="EMBL/GenBank/DDBJ databases">
        <title>Comparative analysis of three nematocidal Bacillus thuringiensis strains.</title>
        <authorList>
            <person name="Hollensteiner J."/>
            <person name="Kloesener M."/>
            <person name="Bunk B."/>
            <person name="Sproeer C."/>
            <person name="Rosenstiel P."/>
            <person name="Schulte-Iserlohe R."/>
            <person name="Schulenburg H."/>
            <person name="Liesegang H."/>
        </authorList>
    </citation>
    <scope>NUCLEOTIDE SEQUENCE [LARGE SCALE GENOMIC DNA]</scope>
    <source>
        <strain evidence="6 7">Bt18247</strain>
    </source>
</reference>
<organism evidence="6 7">
    <name type="scientific">Bacillus thuringiensis Bt18247</name>
    <dbReference type="NCBI Taxonomy" id="1423143"/>
    <lineage>
        <taxon>Bacteria</taxon>
        <taxon>Bacillati</taxon>
        <taxon>Bacillota</taxon>
        <taxon>Bacilli</taxon>
        <taxon>Bacillales</taxon>
        <taxon>Bacillaceae</taxon>
        <taxon>Bacillus</taxon>
        <taxon>Bacillus cereus group</taxon>
    </lineage>
</organism>
<dbReference type="FunFam" id="3.40.50.300:FF:000011">
    <property type="entry name" value="Putative ABC transporter ATP-binding component"/>
    <property type="match status" value="1"/>
</dbReference>
<keyword evidence="1" id="KW-0677">Repeat</keyword>
<accession>A0A9W3X6V4</accession>
<keyword evidence="4" id="KW-0175">Coiled coil</keyword>
<dbReference type="EMBL" id="CP015250">
    <property type="protein sequence ID" value="AOM08763.1"/>
    <property type="molecule type" value="Genomic_DNA"/>
</dbReference>
<keyword evidence="3 6" id="KW-0067">ATP-binding</keyword>
<dbReference type="InterPro" id="IPR032524">
    <property type="entry name" value="ABC_tran_C"/>
</dbReference>
<dbReference type="InterPro" id="IPR027417">
    <property type="entry name" value="P-loop_NTPase"/>
</dbReference>
<evidence type="ECO:0000256" key="1">
    <source>
        <dbReference type="ARBA" id="ARBA00022737"/>
    </source>
</evidence>
<evidence type="ECO:0000313" key="6">
    <source>
        <dbReference type="EMBL" id="AOM08763.1"/>
    </source>
</evidence>
<keyword evidence="2" id="KW-0547">Nucleotide-binding</keyword>
<dbReference type="PROSITE" id="PS50893">
    <property type="entry name" value="ABC_TRANSPORTER_2"/>
    <property type="match status" value="2"/>
</dbReference>
<dbReference type="Gene3D" id="1.10.287.380">
    <property type="entry name" value="Valyl-tRNA synthetase, C-terminal domain"/>
    <property type="match status" value="1"/>
</dbReference>
<protein>
    <submittedName>
        <fullName evidence="6">ABC transporter ATP-binding protein</fullName>
    </submittedName>
</protein>
<dbReference type="InterPro" id="IPR003593">
    <property type="entry name" value="AAA+_ATPase"/>
</dbReference>
<dbReference type="InterPro" id="IPR037118">
    <property type="entry name" value="Val-tRNA_synth_C_sf"/>
</dbReference>
<evidence type="ECO:0000256" key="3">
    <source>
        <dbReference type="ARBA" id="ARBA00022840"/>
    </source>
</evidence>
<dbReference type="Gene3D" id="3.40.50.300">
    <property type="entry name" value="P-loop containing nucleotide triphosphate hydrolases"/>
    <property type="match status" value="2"/>
</dbReference>
<dbReference type="Proteomes" id="UP000192743">
    <property type="component" value="Chromosome"/>
</dbReference>
<evidence type="ECO:0000259" key="5">
    <source>
        <dbReference type="PROSITE" id="PS50893"/>
    </source>
</evidence>
<dbReference type="AlphaFoldDB" id="A0A9W3X6V4"/>
<dbReference type="SMART" id="SM00382">
    <property type="entry name" value="AAA"/>
    <property type="match status" value="2"/>
</dbReference>
<dbReference type="GO" id="GO:0005524">
    <property type="term" value="F:ATP binding"/>
    <property type="evidence" value="ECO:0007669"/>
    <property type="project" value="UniProtKB-KW"/>
</dbReference>
<feature type="coiled-coil region" evidence="4">
    <location>
        <begin position="596"/>
        <end position="656"/>
    </location>
</feature>
<feature type="domain" description="ABC transporter" evidence="5">
    <location>
        <begin position="22"/>
        <end position="281"/>
    </location>
</feature>
<evidence type="ECO:0000313" key="7">
    <source>
        <dbReference type="Proteomes" id="UP000192743"/>
    </source>
</evidence>
<dbReference type="FunFam" id="3.40.50.300:FF:000309">
    <property type="entry name" value="ABC transporter ATP-binding protein"/>
    <property type="match status" value="1"/>
</dbReference>
<sequence>MIEKYKHGKVKKLFEVKTLILLQVNGLSKLYGAETILANIKLEVQTKDRIALVGRNGAGKSTLLKIIAGELSHDGGEIIKPKDVSIGYLAQNTGLETSLTIWDEMLTVFTHLQQMETKLRRLEQEMGKEENFSNEAIYERLLADYDQLQLNYKDQGGYQYEADIRSILSGLGFPVETHQTTISTLSGGQKTRLALGKLLLTKPDLLILDEPTNHLDIETLTWLEQYLQGYPGAILIVSHDRYFLDKLVTQVYEISNKESRRFVGNYSKYLDLKSALYEQEMKRYEKQQDEIAKLEDFVQKNIARASTTKRAQSRRKQLDRMELLTRPLGDSKSASFHFDIEKQSGNDVLQVKDATIGYDEDPIIENVTMRLTRGDSVALVGPNGIGKSTLLKSIMNKLPLLNGDVSFGSNVSVGYYDQEQANLTSSKRVLNELWDEYPLQPEKEIRTILGNFLFTGDDVLKPVSSLSGGQKARLALAKLMMQKSNLLILDEPTNHLDLNSKEILENALIDYPGTLLFVSHDRYFINRVTTTVVELSTEGAQEYLGDYDYYVEKKNEMIERAAFEQLEQQENQAPVQKTVAQEKLNYLEEKERKQLERQRTRKIEELEQNIVNLEEEIATLEDQLCLPEIYADYEKASEITTKKQTLQEQLETCMAEWEELHV</sequence>